<dbReference type="GO" id="GO:0008540">
    <property type="term" value="C:proteasome regulatory particle, base subcomplex"/>
    <property type="evidence" value="ECO:0007669"/>
    <property type="project" value="TreeGrafter"/>
</dbReference>
<sequence length="79" mass="8347">MAIASIVGRQDEAESSIAQLVDVKSNAMLRSTGVAMLSMAYVGSGRASVVSRLLEKVATDPNNDVKRFSVMGIGFLLSK</sequence>
<evidence type="ECO:0008006" key="4">
    <source>
        <dbReference type="Google" id="ProtNLM"/>
    </source>
</evidence>
<gene>
    <name evidence="2" type="ORF">ANCDUO_21057</name>
</gene>
<dbReference type="Gene3D" id="1.25.10.10">
    <property type="entry name" value="Leucine-rich Repeat Variant"/>
    <property type="match status" value="1"/>
</dbReference>
<dbReference type="EMBL" id="KN756429">
    <property type="protein sequence ID" value="KIH48869.1"/>
    <property type="molecule type" value="Genomic_DNA"/>
</dbReference>
<reference evidence="2 3" key="1">
    <citation type="submission" date="2013-12" db="EMBL/GenBank/DDBJ databases">
        <title>Draft genome of the parsitic nematode Ancylostoma duodenale.</title>
        <authorList>
            <person name="Mitreva M."/>
        </authorList>
    </citation>
    <scope>NUCLEOTIDE SEQUENCE [LARGE SCALE GENOMIC DNA]</scope>
    <source>
        <strain evidence="2 3">Zhejiang</strain>
    </source>
</reference>
<dbReference type="AlphaFoldDB" id="A0A0C2FQD5"/>
<evidence type="ECO:0000313" key="2">
    <source>
        <dbReference type="EMBL" id="KIH48869.1"/>
    </source>
</evidence>
<evidence type="ECO:0000313" key="3">
    <source>
        <dbReference type="Proteomes" id="UP000054047"/>
    </source>
</evidence>
<name>A0A0C2FQD5_9BILA</name>
<organism evidence="2 3">
    <name type="scientific">Ancylostoma duodenale</name>
    <dbReference type="NCBI Taxonomy" id="51022"/>
    <lineage>
        <taxon>Eukaryota</taxon>
        <taxon>Metazoa</taxon>
        <taxon>Ecdysozoa</taxon>
        <taxon>Nematoda</taxon>
        <taxon>Chromadorea</taxon>
        <taxon>Rhabditida</taxon>
        <taxon>Rhabditina</taxon>
        <taxon>Rhabditomorpha</taxon>
        <taxon>Strongyloidea</taxon>
        <taxon>Ancylostomatidae</taxon>
        <taxon>Ancylostomatinae</taxon>
        <taxon>Ancylostoma</taxon>
    </lineage>
</organism>
<accession>A0A0C2FQD5</accession>
<dbReference type="GO" id="GO:0043161">
    <property type="term" value="P:proteasome-mediated ubiquitin-dependent protein catabolic process"/>
    <property type="evidence" value="ECO:0007669"/>
    <property type="project" value="TreeGrafter"/>
</dbReference>
<dbReference type="InterPro" id="IPR011989">
    <property type="entry name" value="ARM-like"/>
</dbReference>
<dbReference type="PANTHER" id="PTHR10943">
    <property type="entry name" value="26S PROTEASOME NON-ATPASE REGULATORY SUBUNIT"/>
    <property type="match status" value="1"/>
</dbReference>
<dbReference type="OrthoDB" id="5828399at2759"/>
<protein>
    <recommendedName>
        <fullName evidence="4">Proteasome/cyclosome repeat protein</fullName>
    </recommendedName>
</protein>
<dbReference type="Proteomes" id="UP000054047">
    <property type="component" value="Unassembled WGS sequence"/>
</dbReference>
<keyword evidence="3" id="KW-1185">Reference proteome</keyword>
<dbReference type="GO" id="GO:0034515">
    <property type="term" value="C:proteasome storage granule"/>
    <property type="evidence" value="ECO:0007669"/>
    <property type="project" value="TreeGrafter"/>
</dbReference>
<keyword evidence="1" id="KW-0677">Repeat</keyword>
<dbReference type="GO" id="GO:0005634">
    <property type="term" value="C:nucleus"/>
    <property type="evidence" value="ECO:0007669"/>
    <property type="project" value="TreeGrafter"/>
</dbReference>
<proteinExistence type="predicted"/>
<evidence type="ECO:0000256" key="1">
    <source>
        <dbReference type="ARBA" id="ARBA00022737"/>
    </source>
</evidence>
<dbReference type="PANTHER" id="PTHR10943:SF2">
    <property type="entry name" value="26S PROTEASOME NON-ATPASE REGULATORY SUBUNIT 1"/>
    <property type="match status" value="1"/>
</dbReference>